<name>A0A2T5UW46_9HYPH</name>
<keyword evidence="2" id="KW-1185">Reference proteome</keyword>
<protein>
    <submittedName>
        <fullName evidence="1">Uncharacterized protein</fullName>
    </submittedName>
</protein>
<dbReference type="RefSeq" id="WP_107991760.1">
    <property type="nucleotide sequence ID" value="NZ_QAYG01000012.1"/>
</dbReference>
<reference evidence="1 2" key="1">
    <citation type="submission" date="2018-04" db="EMBL/GenBank/DDBJ databases">
        <title>Genomic Encyclopedia of Archaeal and Bacterial Type Strains, Phase II (KMG-II): from individual species to whole genera.</title>
        <authorList>
            <person name="Goeker M."/>
        </authorList>
    </citation>
    <scope>NUCLEOTIDE SEQUENCE [LARGE SCALE GENOMIC DNA]</scope>
    <source>
        <strain evidence="1 2">DSM 23382</strain>
    </source>
</reference>
<dbReference type="Proteomes" id="UP000244081">
    <property type="component" value="Unassembled WGS sequence"/>
</dbReference>
<evidence type="ECO:0000313" key="2">
    <source>
        <dbReference type="Proteomes" id="UP000244081"/>
    </source>
</evidence>
<evidence type="ECO:0000313" key="1">
    <source>
        <dbReference type="EMBL" id="PTW55729.1"/>
    </source>
</evidence>
<sequence>MKAIGLTPSPAFDERFSSFSSTADAYGFLRQQAIAAQKEVTAEPYVIFDLATVPMPWFDANGSGRKAYVLRDRRDVETFILLSDRGGRGVADLSDLVLVWDQLPLNGNERAALRAAQAEFFDDPELVLAPGGMLDVWLERPRRFFSVDAIMATGFHVLRYRSREPVPIFKRLVTGHFLFEEDMGITATAAVIDAPSSLNQAADYADFDELFVFFDSGVSILETVSLFRNAAVRNPMIADEVAFSVEKMSKSLIRLRLA</sequence>
<dbReference type="EMBL" id="QAYG01000012">
    <property type="protein sequence ID" value="PTW55729.1"/>
    <property type="molecule type" value="Genomic_DNA"/>
</dbReference>
<proteinExistence type="predicted"/>
<comment type="caution">
    <text evidence="1">The sequence shown here is derived from an EMBL/GenBank/DDBJ whole genome shotgun (WGS) entry which is preliminary data.</text>
</comment>
<dbReference type="AlphaFoldDB" id="A0A2T5UW46"/>
<gene>
    <name evidence="1" type="ORF">C8N35_11254</name>
</gene>
<accession>A0A2T5UW46</accession>
<organism evidence="1 2">
    <name type="scientific">Breoghania corrubedonensis</name>
    <dbReference type="NCBI Taxonomy" id="665038"/>
    <lineage>
        <taxon>Bacteria</taxon>
        <taxon>Pseudomonadati</taxon>
        <taxon>Pseudomonadota</taxon>
        <taxon>Alphaproteobacteria</taxon>
        <taxon>Hyphomicrobiales</taxon>
        <taxon>Stappiaceae</taxon>
        <taxon>Breoghania</taxon>
    </lineage>
</organism>